<protein>
    <recommendedName>
        <fullName evidence="2">Metalloprotease TldD/E C-terminal domain-containing protein</fullName>
    </recommendedName>
</protein>
<dbReference type="GO" id="GO:0008237">
    <property type="term" value="F:metallopeptidase activity"/>
    <property type="evidence" value="ECO:0007669"/>
    <property type="project" value="InterPro"/>
</dbReference>
<proteinExistence type="predicted"/>
<evidence type="ECO:0000259" key="2">
    <source>
        <dbReference type="Pfam" id="PF19289"/>
    </source>
</evidence>
<feature type="domain" description="Metalloprotease TldD/E C-terminal" evidence="2">
    <location>
        <begin position="246"/>
        <end position="451"/>
    </location>
</feature>
<evidence type="ECO:0000256" key="1">
    <source>
        <dbReference type="SAM" id="MobiDB-lite"/>
    </source>
</evidence>
<dbReference type="InterPro" id="IPR036059">
    <property type="entry name" value="TldD/PmbA_sf"/>
</dbReference>
<dbReference type="Proteomes" id="UP000739538">
    <property type="component" value="Unassembled WGS sequence"/>
</dbReference>
<dbReference type="Pfam" id="PF19289">
    <property type="entry name" value="PmbA_TldD_3rd"/>
    <property type="match status" value="1"/>
</dbReference>
<evidence type="ECO:0000313" key="4">
    <source>
        <dbReference type="Proteomes" id="UP000739538"/>
    </source>
</evidence>
<organism evidence="3 4">
    <name type="scientific">Eiseniibacteriota bacterium</name>
    <dbReference type="NCBI Taxonomy" id="2212470"/>
    <lineage>
        <taxon>Bacteria</taxon>
        <taxon>Candidatus Eiseniibacteriota</taxon>
    </lineage>
</organism>
<evidence type="ECO:0000313" key="3">
    <source>
        <dbReference type="EMBL" id="MCA9754411.1"/>
    </source>
</evidence>
<name>A0A956N9U4_UNCEI</name>
<dbReference type="InterPro" id="IPR047657">
    <property type="entry name" value="PmbA"/>
</dbReference>
<dbReference type="SUPFAM" id="SSF111283">
    <property type="entry name" value="Putative modulator of DNA gyrase, PmbA/TldD"/>
    <property type="match status" value="1"/>
</dbReference>
<reference evidence="3" key="2">
    <citation type="journal article" date="2021" name="Microbiome">
        <title>Successional dynamics and alternative stable states in a saline activated sludge microbial community over 9 years.</title>
        <authorList>
            <person name="Wang Y."/>
            <person name="Ye J."/>
            <person name="Ju F."/>
            <person name="Liu L."/>
            <person name="Boyd J.A."/>
            <person name="Deng Y."/>
            <person name="Parks D.H."/>
            <person name="Jiang X."/>
            <person name="Yin X."/>
            <person name="Woodcroft B.J."/>
            <person name="Tyson G.W."/>
            <person name="Hugenholtz P."/>
            <person name="Polz M.F."/>
            <person name="Zhang T."/>
        </authorList>
    </citation>
    <scope>NUCLEOTIDE SEQUENCE</scope>
    <source>
        <strain evidence="3">HKST-UBA02</strain>
    </source>
</reference>
<gene>
    <name evidence="3" type="ORF">KDA27_01310</name>
</gene>
<reference evidence="3" key="1">
    <citation type="submission" date="2020-04" db="EMBL/GenBank/DDBJ databases">
        <authorList>
            <person name="Zhang T."/>
        </authorList>
    </citation>
    <scope>NUCLEOTIDE SEQUENCE</scope>
    <source>
        <strain evidence="3">HKST-UBA02</strain>
    </source>
</reference>
<dbReference type="GO" id="GO:0005829">
    <property type="term" value="C:cytosol"/>
    <property type="evidence" value="ECO:0007669"/>
    <property type="project" value="TreeGrafter"/>
</dbReference>
<dbReference type="EMBL" id="JAGQHS010000003">
    <property type="protein sequence ID" value="MCA9754411.1"/>
    <property type="molecule type" value="Genomic_DNA"/>
</dbReference>
<sequence length="452" mass="49285">MSNETWGRPDVSNSGSDQPMDEAFRAVKEALARHRDVSAWRATLTSTKSQQLYLIREDVESERTALGHTIDVELHTRNGSELGRGSFSLGPGEEARLDELMSQTLAAAKKSSVPGYSLPLPAPLPDVETSDREIIEHPSRALESLRSRLSDALAAQRNVRNASAEFFVHHDVSRMETSTGVLADLSGTRSTAEIVLLGTGRNGREAEVQGLRYRRTAEDLDISRWVAGLADESRDAGDAEIMSTWKGPVLLRSDVAGAFFGPVVQRVTGDTVYRKMSPYEIGNSLTNQDPRGDRLDLSSDRTLPHGLRTAPCDGEGVPAFSAPLVQGGVVKRFVADARYAHYLGAEPTGAWSNLVVAPGARSTEDLLRGGEVLEVVRFSWFTPSFGTGDFASEMRLGYLHRNGQRRPVKGAAVTGNVFANLEHAFFSQETEFIGDGDVPRYIRLEDVDVVGT</sequence>
<dbReference type="AlphaFoldDB" id="A0A956N9U4"/>
<accession>A0A956N9U4</accession>
<dbReference type="GO" id="GO:0006508">
    <property type="term" value="P:proteolysis"/>
    <property type="evidence" value="ECO:0007669"/>
    <property type="project" value="InterPro"/>
</dbReference>
<dbReference type="InterPro" id="IPR045569">
    <property type="entry name" value="Metalloprtase-TldD/E_C"/>
</dbReference>
<dbReference type="PANTHER" id="PTHR43421">
    <property type="entry name" value="METALLOPROTEASE PMBA"/>
    <property type="match status" value="1"/>
</dbReference>
<comment type="caution">
    <text evidence="3">The sequence shown here is derived from an EMBL/GenBank/DDBJ whole genome shotgun (WGS) entry which is preliminary data.</text>
</comment>
<feature type="region of interest" description="Disordered" evidence="1">
    <location>
        <begin position="1"/>
        <end position="21"/>
    </location>
</feature>
<dbReference type="PANTHER" id="PTHR43421:SF1">
    <property type="entry name" value="METALLOPROTEASE PMBA"/>
    <property type="match status" value="1"/>
</dbReference>
<feature type="compositionally biased region" description="Polar residues" evidence="1">
    <location>
        <begin position="1"/>
        <end position="17"/>
    </location>
</feature>